<evidence type="ECO:0000256" key="1">
    <source>
        <dbReference type="SAM" id="Phobius"/>
    </source>
</evidence>
<keyword evidence="1" id="KW-0812">Transmembrane</keyword>
<reference evidence="3 4" key="1">
    <citation type="submission" date="2020-08" db="EMBL/GenBank/DDBJ databases">
        <title>The genome sequence of Novosphingobium flavum 4Y4.</title>
        <authorList>
            <person name="Liu Y."/>
        </authorList>
    </citation>
    <scope>NUCLEOTIDE SEQUENCE [LARGE SCALE GENOMIC DNA]</scope>
    <source>
        <strain evidence="3 4">4Y4</strain>
    </source>
</reference>
<keyword evidence="1" id="KW-1133">Transmembrane helix</keyword>
<dbReference type="NCBIfam" id="TIGR02595">
    <property type="entry name" value="PEP_CTERM"/>
    <property type="match status" value="1"/>
</dbReference>
<keyword evidence="4" id="KW-1185">Reference proteome</keyword>
<proteinExistence type="predicted"/>
<feature type="transmembrane region" description="Helical" evidence="1">
    <location>
        <begin position="23"/>
        <end position="39"/>
    </location>
</feature>
<dbReference type="AlphaFoldDB" id="A0A7X1KBK0"/>
<sequence length="58" mass="6019">MGRNGGFTGQVVFSAATAAVPEPATWAMMMLGLGAVGFAPRRSRTPARLAGERRLSIA</sequence>
<dbReference type="InterPro" id="IPR013424">
    <property type="entry name" value="Ice-binding_C"/>
</dbReference>
<dbReference type="EMBL" id="JACLAU010000006">
    <property type="protein sequence ID" value="MBC2651288.1"/>
    <property type="molecule type" value="Genomic_DNA"/>
</dbReference>
<dbReference type="NCBIfam" id="NF035944">
    <property type="entry name" value="PEPxxWA-CTERM"/>
    <property type="match status" value="1"/>
</dbReference>
<evidence type="ECO:0000313" key="4">
    <source>
        <dbReference type="Proteomes" id="UP000520156"/>
    </source>
</evidence>
<organism evidence="3 4">
    <name type="scientific">Novosphingobium aerophilum</name>
    <dbReference type="NCBI Taxonomy" id="2839843"/>
    <lineage>
        <taxon>Bacteria</taxon>
        <taxon>Pseudomonadati</taxon>
        <taxon>Pseudomonadota</taxon>
        <taxon>Alphaproteobacteria</taxon>
        <taxon>Sphingomonadales</taxon>
        <taxon>Sphingomonadaceae</taxon>
        <taxon>Novosphingobium</taxon>
    </lineage>
</organism>
<feature type="domain" description="Ice-binding protein C-terminal" evidence="2">
    <location>
        <begin position="19"/>
        <end position="42"/>
    </location>
</feature>
<protein>
    <submittedName>
        <fullName evidence="3">PEPxxWA-CTERM sorting domain-containing protein</fullName>
    </submittedName>
</protein>
<accession>A0A7X1KBK0</accession>
<name>A0A7X1KBK0_9SPHN</name>
<comment type="caution">
    <text evidence="3">The sequence shown here is derived from an EMBL/GenBank/DDBJ whole genome shotgun (WGS) entry which is preliminary data.</text>
</comment>
<dbReference type="Pfam" id="PF07589">
    <property type="entry name" value="PEP-CTERM"/>
    <property type="match status" value="1"/>
</dbReference>
<evidence type="ECO:0000259" key="2">
    <source>
        <dbReference type="Pfam" id="PF07589"/>
    </source>
</evidence>
<dbReference type="Proteomes" id="UP000520156">
    <property type="component" value="Unassembled WGS sequence"/>
</dbReference>
<keyword evidence="1" id="KW-0472">Membrane</keyword>
<gene>
    <name evidence="3" type="ORF">H7F49_06200</name>
</gene>
<evidence type="ECO:0000313" key="3">
    <source>
        <dbReference type="EMBL" id="MBC2651288.1"/>
    </source>
</evidence>